<feature type="disulfide bond" evidence="8">
    <location>
        <begin position="44"/>
        <end position="49"/>
    </location>
</feature>
<evidence type="ECO:0000256" key="7">
    <source>
        <dbReference type="ARBA" id="ARBA00023295"/>
    </source>
</evidence>
<dbReference type="EC" id="3.2.1.17" evidence="2"/>
<dbReference type="PROSITE" id="PS51909">
    <property type="entry name" value="LYSOZYME_I"/>
    <property type="match status" value="1"/>
</dbReference>
<evidence type="ECO:0000256" key="2">
    <source>
        <dbReference type="ARBA" id="ARBA00012732"/>
    </source>
</evidence>
<keyword evidence="5" id="KW-0378">Hydrolase</keyword>
<accession>A0AAV8Z8K8</accession>
<keyword evidence="3" id="KW-0929">Antimicrobial</keyword>
<evidence type="ECO:0000256" key="3">
    <source>
        <dbReference type="ARBA" id="ARBA00022529"/>
    </source>
</evidence>
<organism evidence="9 10">
    <name type="scientific">Aromia moschata</name>
    <dbReference type="NCBI Taxonomy" id="1265417"/>
    <lineage>
        <taxon>Eukaryota</taxon>
        <taxon>Metazoa</taxon>
        <taxon>Ecdysozoa</taxon>
        <taxon>Arthropoda</taxon>
        <taxon>Hexapoda</taxon>
        <taxon>Insecta</taxon>
        <taxon>Pterygota</taxon>
        <taxon>Neoptera</taxon>
        <taxon>Endopterygota</taxon>
        <taxon>Coleoptera</taxon>
        <taxon>Polyphaga</taxon>
        <taxon>Cucujiformia</taxon>
        <taxon>Chrysomeloidea</taxon>
        <taxon>Cerambycidae</taxon>
        <taxon>Cerambycinae</taxon>
        <taxon>Callichromatini</taxon>
        <taxon>Aromia</taxon>
    </lineage>
</organism>
<feature type="disulfide bond" evidence="8">
    <location>
        <begin position="32"/>
        <end position="38"/>
    </location>
</feature>
<keyword evidence="10" id="KW-1185">Reference proteome</keyword>
<dbReference type="Pfam" id="PF05497">
    <property type="entry name" value="Destabilase"/>
    <property type="match status" value="1"/>
</dbReference>
<dbReference type="PANTHER" id="PTHR11195">
    <property type="entry name" value="DESTABILASE-RELATED"/>
    <property type="match status" value="1"/>
</dbReference>
<name>A0AAV8Z8K8_9CUCU</name>
<evidence type="ECO:0000256" key="4">
    <source>
        <dbReference type="ARBA" id="ARBA00022638"/>
    </source>
</evidence>
<comment type="caution">
    <text evidence="9">The sequence shown here is derived from an EMBL/GenBank/DDBJ whole genome shotgun (WGS) entry which is preliminary data.</text>
</comment>
<feature type="disulfide bond" evidence="8">
    <location>
        <begin position="27"/>
        <end position="116"/>
    </location>
</feature>
<dbReference type="GO" id="GO:0003796">
    <property type="term" value="F:lysozyme activity"/>
    <property type="evidence" value="ECO:0007669"/>
    <property type="project" value="UniProtKB-EC"/>
</dbReference>
<dbReference type="CDD" id="cd16890">
    <property type="entry name" value="lyz_i"/>
    <property type="match status" value="1"/>
</dbReference>
<dbReference type="PANTHER" id="PTHR11195:SF13">
    <property type="entry name" value="INVERTEBRATE-TYPE LYSOZYME 2-RELATED"/>
    <property type="match status" value="1"/>
</dbReference>
<evidence type="ECO:0000313" key="9">
    <source>
        <dbReference type="EMBL" id="KAJ8959611.1"/>
    </source>
</evidence>
<evidence type="ECO:0000313" key="10">
    <source>
        <dbReference type="Proteomes" id="UP001162162"/>
    </source>
</evidence>
<evidence type="ECO:0000256" key="1">
    <source>
        <dbReference type="ARBA" id="ARBA00000632"/>
    </source>
</evidence>
<dbReference type="AlphaFoldDB" id="A0AAV8Z8K8"/>
<gene>
    <name evidence="9" type="ORF">NQ318_021797</name>
</gene>
<dbReference type="InterPro" id="IPR008597">
    <property type="entry name" value="Invert_lysozyme"/>
</dbReference>
<comment type="catalytic activity">
    <reaction evidence="1">
        <text>Hydrolysis of (1-&gt;4)-beta-linkages between N-acetylmuramic acid and N-acetyl-D-glucosamine residues in a peptidoglycan and between N-acetyl-D-glucosamine residues in chitodextrins.</text>
        <dbReference type="EC" id="3.2.1.17"/>
    </reaction>
</comment>
<keyword evidence="6 8" id="KW-1015">Disulfide bond</keyword>
<dbReference type="GO" id="GO:0042742">
    <property type="term" value="P:defense response to bacterium"/>
    <property type="evidence" value="ECO:0007669"/>
    <property type="project" value="UniProtKB-KW"/>
</dbReference>
<dbReference type="EMBL" id="JAPWTK010000012">
    <property type="protein sequence ID" value="KAJ8959611.1"/>
    <property type="molecule type" value="Genomic_DNA"/>
</dbReference>
<reference evidence="9" key="1">
    <citation type="journal article" date="2023" name="Insect Mol. Biol.">
        <title>Genome sequencing provides insights into the evolution of gene families encoding plant cell wall-degrading enzymes in longhorned beetles.</title>
        <authorList>
            <person name="Shin N.R."/>
            <person name="Okamura Y."/>
            <person name="Kirsch R."/>
            <person name="Pauchet Y."/>
        </authorList>
    </citation>
    <scope>NUCLEOTIDE SEQUENCE</scope>
    <source>
        <strain evidence="9">AMC_N1</strain>
    </source>
</reference>
<evidence type="ECO:0000256" key="6">
    <source>
        <dbReference type="ARBA" id="ARBA00023157"/>
    </source>
</evidence>
<dbReference type="Gene3D" id="1.10.530.10">
    <property type="match status" value="1"/>
</dbReference>
<keyword evidence="4" id="KW-0081">Bacteriolytic enzyme</keyword>
<evidence type="ECO:0000256" key="8">
    <source>
        <dbReference type="PIRSR" id="PIRSR608597-3"/>
    </source>
</evidence>
<sequence length="154" mass="17254">MEQSKTVDFFGLGQEGFPEIANYDRNCIRCLCHAATGCNLTLGCTGGYCGPFKISRIYWIDAGNVTLAGDDPERIGAYEDCALAYHCAINIVRKYLIKYGRNLVICDCNEDGVTNCDDFSMINFNGGNQCQPPLERNEYGLNWTRRYRACSPVF</sequence>
<feature type="disulfide bond" evidence="8">
    <location>
        <begin position="108"/>
        <end position="130"/>
    </location>
</feature>
<keyword evidence="7" id="KW-0326">Glycosidase</keyword>
<protein>
    <recommendedName>
        <fullName evidence="2">lysozyme</fullName>
        <ecNumber evidence="2">3.2.1.17</ecNumber>
    </recommendedName>
</protein>
<evidence type="ECO:0000256" key="5">
    <source>
        <dbReference type="ARBA" id="ARBA00022801"/>
    </source>
</evidence>
<dbReference type="Proteomes" id="UP001162162">
    <property type="component" value="Unassembled WGS sequence"/>
</dbReference>
<proteinExistence type="predicted"/>
<dbReference type="GO" id="GO:0031640">
    <property type="term" value="P:killing of cells of another organism"/>
    <property type="evidence" value="ECO:0007669"/>
    <property type="project" value="UniProtKB-KW"/>
</dbReference>
<feature type="disulfide bond" evidence="8">
    <location>
        <begin position="81"/>
        <end position="87"/>
    </location>
</feature>